<keyword evidence="3" id="KW-0653">Protein transport</keyword>
<dbReference type="Proteomes" id="UP000806577">
    <property type="component" value="Chromosome"/>
</dbReference>
<evidence type="ECO:0000256" key="3">
    <source>
        <dbReference type="ARBA" id="ARBA00022927"/>
    </source>
</evidence>
<dbReference type="RefSeq" id="WP_193397931.1">
    <property type="nucleotide sequence ID" value="NZ_CP065177.1"/>
</dbReference>
<dbReference type="KEGG" id="pqu:IG609_007060"/>
<keyword evidence="2" id="KW-0813">Transport</keyword>
<dbReference type="InterPro" id="IPR014911">
    <property type="entry name" value="PilS_N"/>
</dbReference>
<protein>
    <submittedName>
        <fullName evidence="4">Prepilin-type N-terminal cleavage/methylation domain-containing protein</fullName>
    </submittedName>
</protein>
<organism evidence="4 5">
    <name type="scientific">Pectobacterium quasiaquaticum</name>
    <dbReference type="NCBI Taxonomy" id="2774015"/>
    <lineage>
        <taxon>Bacteria</taxon>
        <taxon>Pseudomonadati</taxon>
        <taxon>Pseudomonadota</taxon>
        <taxon>Gammaproteobacteria</taxon>
        <taxon>Enterobacterales</taxon>
        <taxon>Pectobacteriaceae</taxon>
        <taxon>Pectobacterium</taxon>
    </lineage>
</organism>
<dbReference type="InterPro" id="IPR012902">
    <property type="entry name" value="N_methyl_site"/>
</dbReference>
<gene>
    <name evidence="4" type="ORF">IG609_007060</name>
</gene>
<evidence type="ECO:0000313" key="4">
    <source>
        <dbReference type="EMBL" id="URG50265.1"/>
    </source>
</evidence>
<accession>A0A9Q2ETW3</accession>
<dbReference type="PROSITE" id="PS00409">
    <property type="entry name" value="PROKAR_NTER_METHYL"/>
    <property type="match status" value="1"/>
</dbReference>
<dbReference type="EMBL" id="CP065177">
    <property type="protein sequence ID" value="URG50265.1"/>
    <property type="molecule type" value="Genomic_DNA"/>
</dbReference>
<dbReference type="Gene3D" id="3.30.1690.10">
    <property type="entry name" value="TcpA-like pilin"/>
    <property type="match status" value="1"/>
</dbReference>
<dbReference type="NCBIfam" id="TIGR02532">
    <property type="entry name" value="IV_pilin_GFxxxE"/>
    <property type="match status" value="1"/>
</dbReference>
<dbReference type="Pfam" id="PF08805">
    <property type="entry name" value="PilS"/>
    <property type="match status" value="1"/>
</dbReference>
<comment type="subcellular location">
    <subcellularLocation>
        <location evidence="1">Membrane</location>
        <topology evidence="1">Single-pass membrane protein</topology>
    </subcellularLocation>
</comment>
<evidence type="ECO:0000256" key="2">
    <source>
        <dbReference type="ARBA" id="ARBA00022448"/>
    </source>
</evidence>
<reference evidence="4 5" key="1">
    <citation type="journal article" date="2021" name="Int. J. Syst. Evol. Microbiol.">
        <title>&lt;i&gt;Pectobacterium quasiaquaticum&lt;/i&gt; sp. nov., isolated from waterways.</title>
        <authorList>
            <person name="Ben Moussa H."/>
            <person name="Pedron J."/>
            <person name="Bertrand C."/>
            <person name="Hecquet A."/>
            <person name="Barny M.A."/>
        </authorList>
    </citation>
    <scope>NUCLEOTIDE SEQUENCE [LARGE SCALE GENOMIC DNA]</scope>
    <source>
        <strain evidence="4 5">A477-S1-J17</strain>
    </source>
</reference>
<dbReference type="InterPro" id="IPR045584">
    <property type="entry name" value="Pilin-like"/>
</dbReference>
<dbReference type="GO" id="GO:0016020">
    <property type="term" value="C:membrane"/>
    <property type="evidence" value="ECO:0007669"/>
    <property type="project" value="UniProtKB-SubCell"/>
</dbReference>
<keyword evidence="5" id="KW-1185">Reference proteome</keyword>
<evidence type="ECO:0000256" key="1">
    <source>
        <dbReference type="ARBA" id="ARBA00004167"/>
    </source>
</evidence>
<dbReference type="GO" id="GO:0015031">
    <property type="term" value="P:protein transport"/>
    <property type="evidence" value="ECO:0007669"/>
    <property type="project" value="UniProtKB-KW"/>
</dbReference>
<dbReference type="AlphaFoldDB" id="A0A9Q2ETW3"/>
<dbReference type="SUPFAM" id="SSF54523">
    <property type="entry name" value="Pili subunits"/>
    <property type="match status" value="1"/>
</dbReference>
<sequence length="184" mass="19424">MVLLKNRKYRKGFSLLELILVLGVIAGLIVSAFIVYPKVQAAQRVEAEVKNIAAIQAGVQSVYASTNSYSGVVNGSMYKAGVFPDNMVKRFALGFYIVNSWRGNVVLASDDTGPAGTPGSAFTITYNGVPAAECARLISATAANFYIIQVGSITVKNADGNINTGDVSEACSASENNILIFTSL</sequence>
<evidence type="ECO:0000313" key="5">
    <source>
        <dbReference type="Proteomes" id="UP000806577"/>
    </source>
</evidence>
<name>A0A9Q2ETW3_9GAMM</name>
<proteinExistence type="predicted"/>